<feature type="transmembrane region" description="Helical" evidence="8">
    <location>
        <begin position="326"/>
        <end position="347"/>
    </location>
</feature>
<dbReference type="Pfam" id="PF12832">
    <property type="entry name" value="MFS_1_like"/>
    <property type="match status" value="1"/>
</dbReference>
<feature type="transmembrane region" description="Helical" evidence="8">
    <location>
        <begin position="140"/>
        <end position="158"/>
    </location>
</feature>
<feature type="transmembrane region" description="Helical" evidence="8">
    <location>
        <begin position="233"/>
        <end position="254"/>
    </location>
</feature>
<comment type="caution">
    <text evidence="10">The sequence shown here is derived from an EMBL/GenBank/DDBJ whole genome shotgun (WGS) entry which is preliminary data.</text>
</comment>
<evidence type="ECO:0000256" key="5">
    <source>
        <dbReference type="ARBA" id="ARBA00022692"/>
    </source>
</evidence>
<evidence type="ECO:0000259" key="9">
    <source>
        <dbReference type="PROSITE" id="PS50850"/>
    </source>
</evidence>
<dbReference type="PANTHER" id="PTHR23522">
    <property type="entry name" value="BLL5896 PROTEIN"/>
    <property type="match status" value="1"/>
</dbReference>
<dbReference type="InterPro" id="IPR020846">
    <property type="entry name" value="MFS_dom"/>
</dbReference>
<keyword evidence="7 8" id="KW-0472">Membrane</keyword>
<dbReference type="Gene3D" id="1.20.1250.20">
    <property type="entry name" value="MFS general substrate transporter like domains"/>
    <property type="match status" value="2"/>
</dbReference>
<feature type="transmembrane region" description="Helical" evidence="8">
    <location>
        <begin position="359"/>
        <end position="379"/>
    </location>
</feature>
<feature type="transmembrane region" description="Helical" evidence="8">
    <location>
        <begin position="103"/>
        <end position="119"/>
    </location>
</feature>
<dbReference type="RefSeq" id="WP_307261670.1">
    <property type="nucleotide sequence ID" value="NZ_JAUSVL010000001.1"/>
</dbReference>
<keyword evidence="4" id="KW-0997">Cell inner membrane</keyword>
<evidence type="ECO:0000256" key="4">
    <source>
        <dbReference type="ARBA" id="ARBA00022519"/>
    </source>
</evidence>
<feature type="transmembrane region" description="Helical" evidence="8">
    <location>
        <begin position="385"/>
        <end position="406"/>
    </location>
</feature>
<dbReference type="GO" id="GO:0015528">
    <property type="term" value="F:lactose:proton symporter activity"/>
    <property type="evidence" value="ECO:0007669"/>
    <property type="project" value="TreeGrafter"/>
</dbReference>
<comment type="subcellular location">
    <subcellularLocation>
        <location evidence="1">Cell inner membrane</location>
        <topology evidence="1">Multi-pass membrane protein</topology>
    </subcellularLocation>
</comment>
<dbReference type="GO" id="GO:0005886">
    <property type="term" value="C:plasma membrane"/>
    <property type="evidence" value="ECO:0007669"/>
    <property type="project" value="UniProtKB-SubCell"/>
</dbReference>
<keyword evidence="5 8" id="KW-0812">Transmembrane</keyword>
<dbReference type="InterPro" id="IPR036259">
    <property type="entry name" value="MFS_trans_sf"/>
</dbReference>
<proteinExistence type="predicted"/>
<keyword evidence="11" id="KW-1185">Reference proteome</keyword>
<name>A0AAE3VHB0_9BACT</name>
<dbReference type="InterPro" id="IPR026032">
    <property type="entry name" value="HcaT-like"/>
</dbReference>
<organism evidence="10 11">
    <name type="scientific">Oligosphaera ethanolica</name>
    <dbReference type="NCBI Taxonomy" id="760260"/>
    <lineage>
        <taxon>Bacteria</taxon>
        <taxon>Pseudomonadati</taxon>
        <taxon>Lentisphaerota</taxon>
        <taxon>Oligosphaeria</taxon>
        <taxon>Oligosphaerales</taxon>
        <taxon>Oligosphaeraceae</taxon>
        <taxon>Oligosphaera</taxon>
    </lineage>
</organism>
<dbReference type="Proteomes" id="UP001238163">
    <property type="component" value="Unassembled WGS sequence"/>
</dbReference>
<reference evidence="10" key="1">
    <citation type="submission" date="2023-07" db="EMBL/GenBank/DDBJ databases">
        <title>Genomic Encyclopedia of Type Strains, Phase IV (KMG-IV): sequencing the most valuable type-strain genomes for metagenomic binning, comparative biology and taxonomic classification.</title>
        <authorList>
            <person name="Goeker M."/>
        </authorList>
    </citation>
    <scope>NUCLEOTIDE SEQUENCE</scope>
    <source>
        <strain evidence="10">DSM 24202</strain>
    </source>
</reference>
<dbReference type="PIRSF" id="PIRSF004925">
    <property type="entry name" value="HcaT"/>
    <property type="match status" value="1"/>
</dbReference>
<evidence type="ECO:0000256" key="7">
    <source>
        <dbReference type="ARBA" id="ARBA00023136"/>
    </source>
</evidence>
<keyword evidence="2" id="KW-0813">Transport</keyword>
<dbReference type="GO" id="GO:0030395">
    <property type="term" value="F:lactose binding"/>
    <property type="evidence" value="ECO:0007669"/>
    <property type="project" value="TreeGrafter"/>
</dbReference>
<protein>
    <submittedName>
        <fullName evidence="10">PPP family 3-phenylpropionic acid transporter</fullName>
    </submittedName>
</protein>
<gene>
    <name evidence="10" type="ORF">J3R75_002363</name>
</gene>
<feature type="transmembrane region" description="Helical" evidence="8">
    <location>
        <begin position="18"/>
        <end position="36"/>
    </location>
</feature>
<feature type="transmembrane region" description="Helical" evidence="8">
    <location>
        <begin position="48"/>
        <end position="67"/>
    </location>
</feature>
<keyword evidence="6 8" id="KW-1133">Transmembrane helix</keyword>
<dbReference type="EMBL" id="JAUSVL010000001">
    <property type="protein sequence ID" value="MDQ0290256.1"/>
    <property type="molecule type" value="Genomic_DNA"/>
</dbReference>
<feature type="transmembrane region" description="Helical" evidence="8">
    <location>
        <begin position="170"/>
        <end position="191"/>
    </location>
</feature>
<dbReference type="PROSITE" id="PS50850">
    <property type="entry name" value="MFS"/>
    <property type="match status" value="1"/>
</dbReference>
<accession>A0AAE3VHB0</accession>
<dbReference type="PANTHER" id="PTHR23522:SF10">
    <property type="entry name" value="3-PHENYLPROPIONIC ACID TRANSPORTER-RELATED"/>
    <property type="match status" value="1"/>
</dbReference>
<evidence type="ECO:0000256" key="8">
    <source>
        <dbReference type="SAM" id="Phobius"/>
    </source>
</evidence>
<evidence type="ECO:0000313" key="10">
    <source>
        <dbReference type="EMBL" id="MDQ0290256.1"/>
    </source>
</evidence>
<keyword evidence="3" id="KW-1003">Cell membrane</keyword>
<dbReference type="InterPro" id="IPR024989">
    <property type="entry name" value="MFS_assoc_dom"/>
</dbReference>
<dbReference type="SUPFAM" id="SSF103473">
    <property type="entry name" value="MFS general substrate transporter"/>
    <property type="match status" value="1"/>
</dbReference>
<evidence type="ECO:0000256" key="1">
    <source>
        <dbReference type="ARBA" id="ARBA00004429"/>
    </source>
</evidence>
<sequence length="419" mass="46045">MPDAERAAAIRRSERRFFFVYMSLFAPFAVLTPYMQQLLHFYGYRKDQIGYILGAVELMAVLAPPVWGLLSDRIKRPRAVLAFTVLMSFPTFCLLSGTNTTLAAIAVALLFGFFNRPSIPLTDGLTFSRFRLSGADYGHVRIGGTVGFVLFSLFFERVLRISRDQDGSRIIAILGGALLLQFLMVFVVPALPKAKAAKADGAPPATGEGEDKVSPAPSAPFGELLRLCLKRGFIAFVFAAFLARFAMMSYYSFFTRYLNDVYDFKAVGYIWLLGSLCEMPLIFWSRQIMARIGVRNLFALALLGTVVRLLGFSYESSLWVVIVMQPLHALTFGAYHCATVTYVSSIFPAHFQGSAQTIYSALTVGLGGLLGSAVGGVILEHHGYQAMYSFAAAVALIGLMVCILLVPKLDDMRRKAGSL</sequence>
<evidence type="ECO:0000256" key="6">
    <source>
        <dbReference type="ARBA" id="ARBA00022989"/>
    </source>
</evidence>
<evidence type="ECO:0000256" key="2">
    <source>
        <dbReference type="ARBA" id="ARBA00022448"/>
    </source>
</evidence>
<dbReference type="AlphaFoldDB" id="A0AAE3VHB0"/>
<evidence type="ECO:0000313" key="11">
    <source>
        <dbReference type="Proteomes" id="UP001238163"/>
    </source>
</evidence>
<feature type="transmembrane region" description="Helical" evidence="8">
    <location>
        <begin position="296"/>
        <end position="314"/>
    </location>
</feature>
<feature type="domain" description="Major facilitator superfamily (MFS) profile" evidence="9">
    <location>
        <begin position="1"/>
        <end position="410"/>
    </location>
</feature>
<evidence type="ECO:0000256" key="3">
    <source>
        <dbReference type="ARBA" id="ARBA00022475"/>
    </source>
</evidence>